<gene>
    <name evidence="1" type="ORF">L195_g061560</name>
</gene>
<dbReference type="AlphaFoldDB" id="A0A2K3KAJ9"/>
<evidence type="ECO:0000313" key="1">
    <source>
        <dbReference type="EMBL" id="PNX63304.1"/>
    </source>
</evidence>
<proteinExistence type="predicted"/>
<accession>A0A2K3KAJ9</accession>
<reference evidence="1 2" key="2">
    <citation type="journal article" date="2017" name="Front. Plant Sci.">
        <title>Gene Classification and Mining of Molecular Markers Useful in Red Clover (Trifolium pratense) Breeding.</title>
        <authorList>
            <person name="Istvanek J."/>
            <person name="Dluhosova J."/>
            <person name="Dluhos P."/>
            <person name="Patkova L."/>
            <person name="Nedelnik J."/>
            <person name="Repkova J."/>
        </authorList>
    </citation>
    <scope>NUCLEOTIDE SEQUENCE [LARGE SCALE GENOMIC DNA]</scope>
    <source>
        <strain evidence="2">cv. Tatra</strain>
        <tissue evidence="1">Young leaves</tissue>
    </source>
</reference>
<evidence type="ECO:0000313" key="2">
    <source>
        <dbReference type="Proteomes" id="UP000236291"/>
    </source>
</evidence>
<protein>
    <submittedName>
        <fullName evidence="1">Uncharacterized protein</fullName>
    </submittedName>
</protein>
<dbReference type="Proteomes" id="UP000236291">
    <property type="component" value="Unassembled WGS sequence"/>
</dbReference>
<comment type="caution">
    <text evidence="1">The sequence shown here is derived from an EMBL/GenBank/DDBJ whole genome shotgun (WGS) entry which is preliminary data.</text>
</comment>
<name>A0A2K3KAJ9_TRIPR</name>
<dbReference type="EMBL" id="ASHM01154228">
    <property type="protein sequence ID" value="PNX63304.1"/>
    <property type="molecule type" value="Genomic_DNA"/>
</dbReference>
<organism evidence="1 2">
    <name type="scientific">Trifolium pratense</name>
    <name type="common">Red clover</name>
    <dbReference type="NCBI Taxonomy" id="57577"/>
    <lineage>
        <taxon>Eukaryota</taxon>
        <taxon>Viridiplantae</taxon>
        <taxon>Streptophyta</taxon>
        <taxon>Embryophyta</taxon>
        <taxon>Tracheophyta</taxon>
        <taxon>Spermatophyta</taxon>
        <taxon>Magnoliopsida</taxon>
        <taxon>eudicotyledons</taxon>
        <taxon>Gunneridae</taxon>
        <taxon>Pentapetalae</taxon>
        <taxon>rosids</taxon>
        <taxon>fabids</taxon>
        <taxon>Fabales</taxon>
        <taxon>Fabaceae</taxon>
        <taxon>Papilionoideae</taxon>
        <taxon>50 kb inversion clade</taxon>
        <taxon>NPAAA clade</taxon>
        <taxon>Hologalegina</taxon>
        <taxon>IRL clade</taxon>
        <taxon>Trifolieae</taxon>
        <taxon>Trifolium</taxon>
    </lineage>
</organism>
<sequence>MGLREVGCVREERVGRHGGGSWRAFGMVVGRQGEGGLGSVFLDRWGMGQILSSGLIHGWMVSRCGSGSGGCLIWQKTNRPQWPRCLCVDGRLEGRRGSGDVS</sequence>
<reference evidence="1 2" key="1">
    <citation type="journal article" date="2014" name="Am. J. Bot.">
        <title>Genome assembly and annotation for red clover (Trifolium pratense; Fabaceae).</title>
        <authorList>
            <person name="Istvanek J."/>
            <person name="Jaros M."/>
            <person name="Krenek A."/>
            <person name="Repkova J."/>
        </authorList>
    </citation>
    <scope>NUCLEOTIDE SEQUENCE [LARGE SCALE GENOMIC DNA]</scope>
    <source>
        <strain evidence="2">cv. Tatra</strain>
        <tissue evidence="1">Young leaves</tissue>
    </source>
</reference>